<evidence type="ECO:0000256" key="1">
    <source>
        <dbReference type="ARBA" id="ARBA00004123"/>
    </source>
</evidence>
<proteinExistence type="inferred from homology"/>
<evidence type="ECO:0000256" key="2">
    <source>
        <dbReference type="ARBA" id="ARBA00009368"/>
    </source>
</evidence>
<evidence type="ECO:0000256" key="3">
    <source>
        <dbReference type="ARBA" id="ARBA00023015"/>
    </source>
</evidence>
<evidence type="ECO:0000256" key="4">
    <source>
        <dbReference type="ARBA" id="ARBA00023163"/>
    </source>
</evidence>
<dbReference type="OrthoDB" id="153872at2759"/>
<feature type="region of interest" description="Disordered" evidence="6">
    <location>
        <begin position="175"/>
        <end position="224"/>
    </location>
</feature>
<feature type="compositionally biased region" description="Low complexity" evidence="6">
    <location>
        <begin position="206"/>
        <end position="215"/>
    </location>
</feature>
<dbReference type="PANTHER" id="PTHR12228">
    <property type="entry name" value="TRANSCRIPTION INITIATION FACTOR TFIID 55 KD SUBUNIT-RELATED"/>
    <property type="match status" value="1"/>
</dbReference>
<accession>A0A7D9IPW3</accession>
<name>A0A7D9IPW3_PARCT</name>
<protein>
    <submittedName>
        <fullName evidence="7">Transcription initiation factor TFIID subunit 7-like</fullName>
    </submittedName>
</protein>
<dbReference type="GO" id="GO:0051123">
    <property type="term" value="P:RNA polymerase II preinitiation complex assembly"/>
    <property type="evidence" value="ECO:0007669"/>
    <property type="project" value="TreeGrafter"/>
</dbReference>
<comment type="similarity">
    <text evidence="2">Belongs to the TAF7 family.</text>
</comment>
<keyword evidence="8" id="KW-1185">Reference proteome</keyword>
<evidence type="ECO:0000256" key="5">
    <source>
        <dbReference type="ARBA" id="ARBA00023242"/>
    </source>
</evidence>
<dbReference type="PANTHER" id="PTHR12228:SF0">
    <property type="entry name" value="TATA-BOX BINDING PROTEIN ASSOCIATED FACTOR 7"/>
    <property type="match status" value="1"/>
</dbReference>
<dbReference type="Pfam" id="PF04658">
    <property type="entry name" value="TAFII55_N"/>
    <property type="match status" value="1"/>
</dbReference>
<evidence type="ECO:0000313" key="7">
    <source>
        <dbReference type="EMBL" id="CAB4015944.1"/>
    </source>
</evidence>
<dbReference type="CDD" id="cd08047">
    <property type="entry name" value="TAF7"/>
    <property type="match status" value="1"/>
</dbReference>
<dbReference type="AlphaFoldDB" id="A0A7D9IPW3"/>
<comment type="subcellular location">
    <subcellularLocation>
        <location evidence="1">Nucleus</location>
    </subcellularLocation>
</comment>
<dbReference type="SMART" id="SM01370">
    <property type="entry name" value="TAFII55_N"/>
    <property type="match status" value="1"/>
</dbReference>
<dbReference type="EMBL" id="CACRXK020008906">
    <property type="protein sequence ID" value="CAB4015944.1"/>
    <property type="molecule type" value="Genomic_DNA"/>
</dbReference>
<keyword evidence="5" id="KW-0539">Nucleus</keyword>
<comment type="caution">
    <text evidence="7">The sequence shown here is derived from an EMBL/GenBank/DDBJ whole genome shotgun (WGS) entry which is preliminary data.</text>
</comment>
<gene>
    <name evidence="7" type="ORF">PACLA_8A029710</name>
</gene>
<evidence type="ECO:0000313" key="8">
    <source>
        <dbReference type="Proteomes" id="UP001152795"/>
    </source>
</evidence>
<feature type="non-terminal residue" evidence="7">
    <location>
        <position position="271"/>
    </location>
</feature>
<dbReference type="Proteomes" id="UP001152795">
    <property type="component" value="Unassembled WGS sequence"/>
</dbReference>
<keyword evidence="3" id="KW-0805">Transcription regulation</keyword>
<sequence length="271" mass="30722">DNRHATVRVGKSCLTGKLMDLPTIVESFKTVDKKSFYKTADVCQMLVCTDESDDPNVDVEETSEQTPHKKDKKFVFNHGVTPPLKNVRKRRFRKTARKKHQECPEVEKELKRLLRADVQASNVTFEVLADEEKNEENPSLMSSPLGHHGDEIDHLAFLQEPMSDEEDELDVENIQKDTASSSQRSTASAVGESQNTSLFKEGQFKTQTISTTISQPSDGLDDGEELRKKIEAQKARIENAENPFLKQRFQSTLEKLEQQLKEQESKDVASV</sequence>
<keyword evidence="4" id="KW-0804">Transcription</keyword>
<dbReference type="GO" id="GO:0005669">
    <property type="term" value="C:transcription factor TFIID complex"/>
    <property type="evidence" value="ECO:0007669"/>
    <property type="project" value="InterPro"/>
</dbReference>
<dbReference type="GO" id="GO:0016251">
    <property type="term" value="F:RNA polymerase II general transcription initiation factor activity"/>
    <property type="evidence" value="ECO:0007669"/>
    <property type="project" value="TreeGrafter"/>
</dbReference>
<feature type="compositionally biased region" description="Low complexity" evidence="6">
    <location>
        <begin position="178"/>
        <end position="189"/>
    </location>
</feature>
<dbReference type="InterPro" id="IPR006751">
    <property type="entry name" value="TAFII55_prot_cons_reg"/>
</dbReference>
<evidence type="ECO:0000256" key="6">
    <source>
        <dbReference type="SAM" id="MobiDB-lite"/>
    </source>
</evidence>
<organism evidence="7 8">
    <name type="scientific">Paramuricea clavata</name>
    <name type="common">Red gorgonian</name>
    <name type="synonym">Violescent sea-whip</name>
    <dbReference type="NCBI Taxonomy" id="317549"/>
    <lineage>
        <taxon>Eukaryota</taxon>
        <taxon>Metazoa</taxon>
        <taxon>Cnidaria</taxon>
        <taxon>Anthozoa</taxon>
        <taxon>Octocorallia</taxon>
        <taxon>Malacalcyonacea</taxon>
        <taxon>Plexauridae</taxon>
        <taxon>Paramuricea</taxon>
    </lineage>
</organism>
<reference evidence="7" key="1">
    <citation type="submission" date="2020-04" db="EMBL/GenBank/DDBJ databases">
        <authorList>
            <person name="Alioto T."/>
            <person name="Alioto T."/>
            <person name="Gomez Garrido J."/>
        </authorList>
    </citation>
    <scope>NUCLEOTIDE SEQUENCE</scope>
    <source>
        <strain evidence="7">A484AB</strain>
    </source>
</reference>
<dbReference type="InterPro" id="IPR037817">
    <property type="entry name" value="TAF7"/>
</dbReference>